<gene>
    <name evidence="2" type="ORF">UFOPK2761_03065</name>
</gene>
<sequence>MGAEEDGTGSAARSQDGTEAPERPGVAYGITCGVDRPQGPGRHA</sequence>
<accession>A0A6J6V4K4</accession>
<organism evidence="2">
    <name type="scientific">freshwater metagenome</name>
    <dbReference type="NCBI Taxonomy" id="449393"/>
    <lineage>
        <taxon>unclassified sequences</taxon>
        <taxon>metagenomes</taxon>
        <taxon>ecological metagenomes</taxon>
    </lineage>
</organism>
<dbReference type="EMBL" id="CAEZYQ010000034">
    <property type="protein sequence ID" value="CAB4766109.1"/>
    <property type="molecule type" value="Genomic_DNA"/>
</dbReference>
<evidence type="ECO:0000256" key="1">
    <source>
        <dbReference type="SAM" id="MobiDB-lite"/>
    </source>
</evidence>
<protein>
    <submittedName>
        <fullName evidence="2">Unannotated protein</fullName>
    </submittedName>
</protein>
<proteinExistence type="predicted"/>
<reference evidence="2" key="1">
    <citation type="submission" date="2020-05" db="EMBL/GenBank/DDBJ databases">
        <authorList>
            <person name="Chiriac C."/>
            <person name="Salcher M."/>
            <person name="Ghai R."/>
            <person name="Kavagutti S V."/>
        </authorList>
    </citation>
    <scope>NUCLEOTIDE SEQUENCE</scope>
</reference>
<evidence type="ECO:0000313" key="2">
    <source>
        <dbReference type="EMBL" id="CAB4766109.1"/>
    </source>
</evidence>
<feature type="region of interest" description="Disordered" evidence="1">
    <location>
        <begin position="1"/>
        <end position="44"/>
    </location>
</feature>
<dbReference type="AlphaFoldDB" id="A0A6J6V4K4"/>
<name>A0A6J6V4K4_9ZZZZ</name>